<name>A0A316ZBU2_9BASI</name>
<feature type="compositionally biased region" description="Acidic residues" evidence="6">
    <location>
        <begin position="262"/>
        <end position="279"/>
    </location>
</feature>
<feature type="compositionally biased region" description="Basic and acidic residues" evidence="6">
    <location>
        <begin position="541"/>
        <end position="550"/>
    </location>
</feature>
<evidence type="ECO:0000256" key="1">
    <source>
        <dbReference type="ARBA" id="ARBA00022723"/>
    </source>
</evidence>
<dbReference type="GO" id="GO:0000981">
    <property type="term" value="F:DNA-binding transcription factor activity, RNA polymerase II-specific"/>
    <property type="evidence" value="ECO:0007669"/>
    <property type="project" value="InterPro"/>
</dbReference>
<keyword evidence="2" id="KW-0805">Transcription regulation</keyword>
<evidence type="ECO:0000256" key="4">
    <source>
        <dbReference type="ARBA" id="ARBA00023163"/>
    </source>
</evidence>
<evidence type="ECO:0000313" key="9">
    <source>
        <dbReference type="Proteomes" id="UP000245946"/>
    </source>
</evidence>
<dbReference type="PANTHER" id="PTHR31668:SF26">
    <property type="entry name" value="GLUCOSE TRANSPORT TRANSCRIPTION REGULATOR RGT1-RELATED"/>
    <property type="match status" value="1"/>
</dbReference>
<dbReference type="OrthoDB" id="39175at2759"/>
<dbReference type="SUPFAM" id="SSF57701">
    <property type="entry name" value="Zn2/Cys6 DNA-binding domain"/>
    <property type="match status" value="2"/>
</dbReference>
<feature type="compositionally biased region" description="Polar residues" evidence="6">
    <location>
        <begin position="529"/>
        <end position="540"/>
    </location>
</feature>
<accession>A0A316ZBU2</accession>
<dbReference type="Pfam" id="PF00172">
    <property type="entry name" value="Zn_clus"/>
    <property type="match status" value="1"/>
</dbReference>
<feature type="compositionally biased region" description="Low complexity" evidence="6">
    <location>
        <begin position="8"/>
        <end position="27"/>
    </location>
</feature>
<keyword evidence="9" id="KW-1185">Reference proteome</keyword>
<evidence type="ECO:0000256" key="3">
    <source>
        <dbReference type="ARBA" id="ARBA00023125"/>
    </source>
</evidence>
<dbReference type="Proteomes" id="UP000245946">
    <property type="component" value="Unassembled WGS sequence"/>
</dbReference>
<feature type="domain" description="Zn(2)-C6 fungal-type" evidence="7">
    <location>
        <begin position="607"/>
        <end position="641"/>
    </location>
</feature>
<sequence>MQRHGLMADHSAAASASGSGSSQADAHLATLHTTPESTGGASAASSYQPRSPLPSSGAAAHSGRTPAGIGAHSPHTDALASLLSHDHAANDSHSAHAIAAAISVPPGAHDGSSAAAWIWGLDSPNPGTAAEWATHFDDFSGARSGVPPMPPPLCDTPAMPASAQNVIANHADSAAAAAAAAAAHGQHPVFAHGSYPDFDTLWQQAAQDGTLLPHSGDASFMHPAQPVAPSMDHTHAHSFFGGKRKEREESSESLRRSISASGDEDDGSDDDMEDGEDGAADGQSSDGRAKVQRRQGVTCDACRAKHLRCDLLERRVSSGLPPSPDGRSAEGVKCSRCTEKGLTCGKNHAPPSRRYPRPSRTGKRIEQARMLHGSMPGDAEGEALLSLAQPEVASGDRGDARLASRVMAGSISLRLLTCFFATAHIQLPIVDFAHFSSRYNFARGNPRIMSIMSNGGNRDEGIPSAPLAAPGLRMRTWASTNESTLATPGTSQVLIAVMHAWAAHYTDMPIAFGPHAAALGFRESDEQEASSSAVLGSGSRQRQDTDDKTLPRVALDPKSGSSETPWASAAWPADSLAPTSADGSLGTQSSSAPVAGGRRPKRKQGVACDTCRLRRVRCDVTERAAGLGCSRCEDKRIVCTQEYINTKRKDNNLPPVAPVIPGQVPRELAATATQLAEEVGVDAWKDRGKENSDWINGGPRITEQYTAGRAKELLRWGRARRAFCHEMLAKAVALVHKHDLLRKPSVEGIQCLLILSQILDRIDPASTPLFAETAARHVITLGLEQPQEVHEQDQAAVEGLINKMQHGRVYTVSWTYASLISLLGRTRPPYEADRAIGIQAGAGKQKGGRSAQNASSPAGGVQLSGEMGLSFSLLAKVQLGALARFLSNHIDNPMPVGMSTTLVTAQDRFGKRPTTPEMQRLEKACSSLWRSIDSLLLFFDRCIEAARATMNNLTAFQHLPWIATIKVSACMLDLAVYRVLGERFQVQAAHLAALHAAFPGSAETSEDAAHAATLSRLLQRSRERTLLSCRSLALVCEVLLPRRVFHTGGTILGQLSAVAQFLIRTPYVVTMPPAPPSPAQEHAWGDLDAMATPYAPSDHVDPRTFLSPAALAGLCALPSVGSPSPSALGRSPQHNTAPLPNNSGGQKQQGDAAPHVSVSSVDHLGTYDLAAKQREVGVVLEGIAQLGYAFDIGGQLETLEALFAQKLHEQQQQEAQQRQQQQQQQQQQQHHSHHEQPF</sequence>
<dbReference type="GO" id="GO:0008270">
    <property type="term" value="F:zinc ion binding"/>
    <property type="evidence" value="ECO:0007669"/>
    <property type="project" value="InterPro"/>
</dbReference>
<dbReference type="GO" id="GO:0003677">
    <property type="term" value="F:DNA binding"/>
    <property type="evidence" value="ECO:0007669"/>
    <property type="project" value="UniProtKB-KW"/>
</dbReference>
<evidence type="ECO:0000256" key="6">
    <source>
        <dbReference type="SAM" id="MobiDB-lite"/>
    </source>
</evidence>
<keyword evidence="1" id="KW-0479">Metal-binding</keyword>
<evidence type="ECO:0000313" key="8">
    <source>
        <dbReference type="EMBL" id="PWN98504.1"/>
    </source>
</evidence>
<feature type="domain" description="Zn(2)-C6 fungal-type" evidence="7">
    <location>
        <begin position="298"/>
        <end position="344"/>
    </location>
</feature>
<dbReference type="AlphaFoldDB" id="A0A316ZBU2"/>
<protein>
    <recommendedName>
        <fullName evidence="7">Zn(2)-C6 fungal-type domain-containing protein</fullName>
    </recommendedName>
</protein>
<feature type="compositionally biased region" description="Polar residues" evidence="6">
    <location>
        <begin position="1132"/>
        <end position="1149"/>
    </location>
</feature>
<dbReference type="InterPro" id="IPR001138">
    <property type="entry name" value="Zn2Cys6_DnaBD"/>
</dbReference>
<feature type="region of interest" description="Disordered" evidence="6">
    <location>
        <begin position="213"/>
        <end position="297"/>
    </location>
</feature>
<feature type="region of interest" description="Disordered" evidence="6">
    <location>
        <begin position="1"/>
        <end position="74"/>
    </location>
</feature>
<dbReference type="PROSITE" id="PS50048">
    <property type="entry name" value="ZN2_CY6_FUNGAL_2"/>
    <property type="match status" value="2"/>
</dbReference>
<dbReference type="EMBL" id="KZ819291">
    <property type="protein sequence ID" value="PWN98504.1"/>
    <property type="molecule type" value="Genomic_DNA"/>
</dbReference>
<dbReference type="PROSITE" id="PS00463">
    <property type="entry name" value="ZN2_CY6_FUNGAL_1"/>
    <property type="match status" value="1"/>
</dbReference>
<keyword evidence="3" id="KW-0238">DNA-binding</keyword>
<feature type="compositionally biased region" description="Low complexity" evidence="6">
    <location>
        <begin position="1212"/>
        <end position="1229"/>
    </location>
</feature>
<keyword evidence="5" id="KW-0539">Nucleus</keyword>
<feature type="compositionally biased region" description="Polar residues" evidence="6">
    <location>
        <begin position="577"/>
        <end position="592"/>
    </location>
</feature>
<dbReference type="PANTHER" id="PTHR31668">
    <property type="entry name" value="GLUCOSE TRANSPORT TRANSCRIPTION REGULATOR RGT1-RELATED-RELATED"/>
    <property type="match status" value="1"/>
</dbReference>
<dbReference type="InterPro" id="IPR036864">
    <property type="entry name" value="Zn2-C6_fun-type_DNA-bd_sf"/>
</dbReference>
<evidence type="ECO:0000256" key="5">
    <source>
        <dbReference type="ARBA" id="ARBA00023242"/>
    </source>
</evidence>
<feature type="region of interest" description="Disordered" evidence="6">
    <location>
        <begin position="1122"/>
        <end position="1156"/>
    </location>
</feature>
<dbReference type="STRING" id="58919.A0A316ZBU2"/>
<feature type="compositionally biased region" description="Basic and acidic residues" evidence="6">
    <location>
        <begin position="243"/>
        <end position="255"/>
    </location>
</feature>
<organism evidence="8 9">
    <name type="scientific">Tilletiopsis washingtonensis</name>
    <dbReference type="NCBI Taxonomy" id="58919"/>
    <lineage>
        <taxon>Eukaryota</taxon>
        <taxon>Fungi</taxon>
        <taxon>Dikarya</taxon>
        <taxon>Basidiomycota</taxon>
        <taxon>Ustilaginomycotina</taxon>
        <taxon>Exobasidiomycetes</taxon>
        <taxon>Entylomatales</taxon>
        <taxon>Entylomatales incertae sedis</taxon>
        <taxon>Tilletiopsis</taxon>
    </lineage>
</organism>
<feature type="region of interest" description="Disordered" evidence="6">
    <location>
        <begin position="1208"/>
        <end position="1238"/>
    </location>
</feature>
<dbReference type="GeneID" id="37268108"/>
<dbReference type="InterPro" id="IPR050797">
    <property type="entry name" value="Carb_Metab_Trans_Reg"/>
</dbReference>
<dbReference type="SMART" id="SM00066">
    <property type="entry name" value="GAL4"/>
    <property type="match status" value="2"/>
</dbReference>
<gene>
    <name evidence="8" type="ORF">FA09DRAFT_307542</name>
</gene>
<keyword evidence="4" id="KW-0804">Transcription</keyword>
<evidence type="ECO:0000256" key="2">
    <source>
        <dbReference type="ARBA" id="ARBA00023015"/>
    </source>
</evidence>
<feature type="compositionally biased region" description="Polar residues" evidence="6">
    <location>
        <begin position="31"/>
        <end position="49"/>
    </location>
</feature>
<dbReference type="RefSeq" id="XP_025598783.1">
    <property type="nucleotide sequence ID" value="XM_025740562.1"/>
</dbReference>
<reference evidence="8 9" key="1">
    <citation type="journal article" date="2018" name="Mol. Biol. Evol.">
        <title>Broad Genomic Sampling Reveals a Smut Pathogenic Ancestry of the Fungal Clade Ustilaginomycotina.</title>
        <authorList>
            <person name="Kijpornyongpan T."/>
            <person name="Mondo S.J."/>
            <person name="Barry K."/>
            <person name="Sandor L."/>
            <person name="Lee J."/>
            <person name="Lipzen A."/>
            <person name="Pangilinan J."/>
            <person name="LaButti K."/>
            <person name="Hainaut M."/>
            <person name="Henrissat B."/>
            <person name="Grigoriev I.V."/>
            <person name="Spatafora J.W."/>
            <person name="Aime M.C."/>
        </authorList>
    </citation>
    <scope>NUCLEOTIDE SEQUENCE [LARGE SCALE GENOMIC DNA]</scope>
    <source>
        <strain evidence="8 9">MCA 4186</strain>
    </source>
</reference>
<proteinExistence type="predicted"/>
<feature type="region of interest" description="Disordered" evidence="6">
    <location>
        <begin position="528"/>
        <end position="603"/>
    </location>
</feature>
<dbReference type="Gene3D" id="4.10.240.10">
    <property type="entry name" value="Zn(2)-C6 fungal-type DNA-binding domain"/>
    <property type="match status" value="2"/>
</dbReference>
<evidence type="ECO:0000259" key="7">
    <source>
        <dbReference type="PROSITE" id="PS50048"/>
    </source>
</evidence>
<dbReference type="CDD" id="cd00067">
    <property type="entry name" value="GAL4"/>
    <property type="match status" value="2"/>
</dbReference>